<sequence>MSTSATTNGASLSGSHFQDHAAAYEKFAGSTSSKLAAAALARLPLSTYSADSHILDSACGPGIVTKLLLGPSPPYINVPGLPLKSPPRVTGIDYAPAMVEQFVARTKAMGLTTTSAFVHDAGDLSCFPDASFDAVVMNLGIFVLPDPVHAAAEMLRVLKPGGHVAVTTWKHAGGHVLLQKVVDAIRPGKQERAVVLDSEWKTKEKLSSVMKAGGFGADDMEIWAEDVGWTADSLEDVVEFMSSSMWTQRIWKDWSEEEKARWGSEMVNQMSEEERESHSISMVGWVYVCKKGVE</sequence>
<dbReference type="Pfam" id="PF08241">
    <property type="entry name" value="Methyltransf_11"/>
    <property type="match status" value="1"/>
</dbReference>
<evidence type="ECO:0000313" key="4">
    <source>
        <dbReference type="Proteomes" id="UP000829685"/>
    </source>
</evidence>
<evidence type="ECO:0000313" key="3">
    <source>
        <dbReference type="EMBL" id="KAI1859155.1"/>
    </source>
</evidence>
<dbReference type="SUPFAM" id="SSF53335">
    <property type="entry name" value="S-adenosyl-L-methionine-dependent methyltransferases"/>
    <property type="match status" value="1"/>
</dbReference>
<dbReference type="CDD" id="cd02440">
    <property type="entry name" value="AdoMet_MTases"/>
    <property type="match status" value="1"/>
</dbReference>
<dbReference type="Gene3D" id="3.40.50.150">
    <property type="entry name" value="Vaccinia Virus protein VP39"/>
    <property type="match status" value="1"/>
</dbReference>
<organism evidence="3 4">
    <name type="scientific">Neoarthrinium moseri</name>
    <dbReference type="NCBI Taxonomy" id="1658444"/>
    <lineage>
        <taxon>Eukaryota</taxon>
        <taxon>Fungi</taxon>
        <taxon>Dikarya</taxon>
        <taxon>Ascomycota</taxon>
        <taxon>Pezizomycotina</taxon>
        <taxon>Sordariomycetes</taxon>
        <taxon>Xylariomycetidae</taxon>
        <taxon>Amphisphaeriales</taxon>
        <taxon>Apiosporaceae</taxon>
        <taxon>Neoarthrinium</taxon>
    </lineage>
</organism>
<evidence type="ECO:0000256" key="1">
    <source>
        <dbReference type="ARBA" id="ARBA00038158"/>
    </source>
</evidence>
<dbReference type="AlphaFoldDB" id="A0A9P9WDX5"/>
<comment type="caution">
    <text evidence="3">The sequence shown here is derived from an EMBL/GenBank/DDBJ whole genome shotgun (WGS) entry which is preliminary data.</text>
</comment>
<proteinExistence type="inferred from homology"/>
<dbReference type="InterPro" id="IPR029063">
    <property type="entry name" value="SAM-dependent_MTases_sf"/>
</dbReference>
<dbReference type="Proteomes" id="UP000829685">
    <property type="component" value="Unassembled WGS sequence"/>
</dbReference>
<accession>A0A9P9WDX5</accession>
<comment type="similarity">
    <text evidence="1">Belongs to the methyltransferase superfamily. LaeA methyltransferase family.</text>
</comment>
<reference evidence="3" key="1">
    <citation type="submission" date="2021-03" db="EMBL/GenBank/DDBJ databases">
        <title>Revisited historic fungal species revealed as producer of novel bioactive compounds through whole genome sequencing and comparative genomics.</title>
        <authorList>
            <person name="Vignolle G.A."/>
            <person name="Hochenegger N."/>
            <person name="Mach R.L."/>
            <person name="Mach-Aigner A.R."/>
            <person name="Javad Rahimi M."/>
            <person name="Salim K.A."/>
            <person name="Chan C.M."/>
            <person name="Lim L.B.L."/>
            <person name="Cai F."/>
            <person name="Druzhinina I.S."/>
            <person name="U'Ren J.M."/>
            <person name="Derntl C."/>
        </authorList>
    </citation>
    <scope>NUCLEOTIDE SEQUENCE</scope>
    <source>
        <strain evidence="3">TUCIM 5799</strain>
    </source>
</reference>
<name>A0A9P9WDX5_9PEZI</name>
<evidence type="ECO:0000259" key="2">
    <source>
        <dbReference type="Pfam" id="PF08241"/>
    </source>
</evidence>
<dbReference type="GO" id="GO:0008757">
    <property type="term" value="F:S-adenosylmethionine-dependent methyltransferase activity"/>
    <property type="evidence" value="ECO:0007669"/>
    <property type="project" value="InterPro"/>
</dbReference>
<dbReference type="OrthoDB" id="2013972at2759"/>
<dbReference type="InterPro" id="IPR013216">
    <property type="entry name" value="Methyltransf_11"/>
</dbReference>
<dbReference type="EMBL" id="JAFIMR010000035">
    <property type="protein sequence ID" value="KAI1859155.1"/>
    <property type="molecule type" value="Genomic_DNA"/>
</dbReference>
<gene>
    <name evidence="3" type="ORF">JX265_010632</name>
</gene>
<dbReference type="PANTHER" id="PTHR43591">
    <property type="entry name" value="METHYLTRANSFERASE"/>
    <property type="match status" value="1"/>
</dbReference>
<feature type="domain" description="Methyltransferase type 11" evidence="2">
    <location>
        <begin position="55"/>
        <end position="165"/>
    </location>
</feature>
<protein>
    <recommendedName>
        <fullName evidence="2">Methyltransferase type 11 domain-containing protein</fullName>
    </recommendedName>
</protein>
<keyword evidence="4" id="KW-1185">Reference proteome</keyword>